<dbReference type="RefSeq" id="WP_058531837.1">
    <property type="nucleotide sequence ID" value="NZ_CAAAIN010000005.1"/>
</dbReference>
<evidence type="ECO:0000256" key="2">
    <source>
        <dbReference type="ARBA" id="ARBA00023180"/>
    </source>
</evidence>
<dbReference type="STRING" id="458.Lrub_1756"/>
<dbReference type="Pfam" id="PF00149">
    <property type="entry name" value="Metallophos"/>
    <property type="match status" value="1"/>
</dbReference>
<dbReference type="AlphaFoldDB" id="A0A0W0XR97"/>
<evidence type="ECO:0000256" key="3">
    <source>
        <dbReference type="SAM" id="SignalP"/>
    </source>
</evidence>
<dbReference type="PANTHER" id="PTHR10340:SF57">
    <property type="entry name" value="METALLOPHOS DOMAIN-CONTAINING PROTEIN"/>
    <property type="match status" value="1"/>
</dbReference>
<dbReference type="GO" id="GO:0016787">
    <property type="term" value="F:hydrolase activity"/>
    <property type="evidence" value="ECO:0007669"/>
    <property type="project" value="UniProtKB-KW"/>
</dbReference>
<organism evidence="5 6">
    <name type="scientific">Legionella rubrilucens</name>
    <dbReference type="NCBI Taxonomy" id="458"/>
    <lineage>
        <taxon>Bacteria</taxon>
        <taxon>Pseudomonadati</taxon>
        <taxon>Pseudomonadota</taxon>
        <taxon>Gammaproteobacteria</taxon>
        <taxon>Legionellales</taxon>
        <taxon>Legionellaceae</taxon>
        <taxon>Legionella</taxon>
    </lineage>
</organism>
<name>A0A0W0XR97_9GAMM</name>
<dbReference type="InterPro" id="IPR004843">
    <property type="entry name" value="Calcineurin-like_PHP"/>
</dbReference>
<comment type="caution">
    <text evidence="5">The sequence shown here is derived from an EMBL/GenBank/DDBJ whole genome shotgun (WGS) entry which is preliminary data.</text>
</comment>
<proteinExistence type="predicted"/>
<gene>
    <name evidence="5" type="ORF">Lrub_1756</name>
</gene>
<keyword evidence="1" id="KW-0378">Hydrolase</keyword>
<keyword evidence="3" id="KW-0732">Signal</keyword>
<evidence type="ECO:0000256" key="1">
    <source>
        <dbReference type="ARBA" id="ARBA00022801"/>
    </source>
</evidence>
<evidence type="ECO:0000313" key="5">
    <source>
        <dbReference type="EMBL" id="KTD46834.1"/>
    </source>
</evidence>
<feature type="domain" description="Calcineurin-like phosphoesterase" evidence="4">
    <location>
        <begin position="21"/>
        <end position="231"/>
    </location>
</feature>
<dbReference type="EMBL" id="LNYT01000020">
    <property type="protein sequence ID" value="KTD46834.1"/>
    <property type="molecule type" value="Genomic_DNA"/>
</dbReference>
<dbReference type="PATRIC" id="fig|458.5.peg.1831"/>
<feature type="signal peptide" evidence="3">
    <location>
        <begin position="1"/>
        <end position="19"/>
    </location>
</feature>
<dbReference type="InterPro" id="IPR029052">
    <property type="entry name" value="Metallo-depent_PP-like"/>
</dbReference>
<accession>A0A0W0XR97</accession>
<keyword evidence="2" id="KW-0325">Glycoprotein</keyword>
<dbReference type="Proteomes" id="UP000054608">
    <property type="component" value="Unassembled WGS sequence"/>
</dbReference>
<protein>
    <submittedName>
        <fullName evidence="5">Acid sphingomyelinase-like phosphodiesterase</fullName>
    </submittedName>
</protein>
<evidence type="ECO:0000313" key="6">
    <source>
        <dbReference type="Proteomes" id="UP000054608"/>
    </source>
</evidence>
<dbReference type="PANTHER" id="PTHR10340">
    <property type="entry name" value="SPHINGOMYELIN PHOSPHODIESTERASE"/>
    <property type="match status" value="1"/>
</dbReference>
<sequence length="388" mass="43529">MIRLILLIFVLLASFSGQAAIRFLTISDIHYGARNTDGDGHDTSPSLLKLAMKKYAQLSRQADFIITLGDLPTHLLGQVPAKADYEQDVFHALYEADKAKRPLFYVPGNNDALKGNYQPFNAAGKTPLDLAADWDGACAYCDGLLLNDSGMSRDGYYASYVTPGDKSIILIALNSTLFSRTPFFLPSYPHQQEAAKRQLRWLKKQLSTYKARQLLIAMHVPPGNNLKGEPMWHDIYQQEFIRLLDAAQSHYGQITLLTSHTHMDEIRQIRLSKSMVYAYSTPSISRDHHNYSGMKLFKLDEQAILADFTTFYTRSFTTWKNDRYAALRGPDAIFPQCASSTLASCLNSLSPVAVCHRLDGGHYYGVKSENVASNVCPRFYQVNPYNAG</sequence>
<dbReference type="SUPFAM" id="SSF56300">
    <property type="entry name" value="Metallo-dependent phosphatases"/>
    <property type="match status" value="1"/>
</dbReference>
<evidence type="ECO:0000259" key="4">
    <source>
        <dbReference type="Pfam" id="PF00149"/>
    </source>
</evidence>
<dbReference type="OrthoDB" id="5642456at2"/>
<keyword evidence="6" id="KW-1185">Reference proteome</keyword>
<dbReference type="Gene3D" id="3.60.21.10">
    <property type="match status" value="1"/>
</dbReference>
<reference evidence="5 6" key="1">
    <citation type="submission" date="2015-11" db="EMBL/GenBank/DDBJ databases">
        <title>Genomic analysis of 38 Legionella species identifies large and diverse effector repertoires.</title>
        <authorList>
            <person name="Burstein D."/>
            <person name="Amaro F."/>
            <person name="Zusman T."/>
            <person name="Lifshitz Z."/>
            <person name="Cohen O."/>
            <person name="Gilbert J.A."/>
            <person name="Pupko T."/>
            <person name="Shuman H.A."/>
            <person name="Segal G."/>
        </authorList>
    </citation>
    <scope>NUCLEOTIDE SEQUENCE [LARGE SCALE GENOMIC DNA]</scope>
    <source>
        <strain evidence="5 6">WA-270A-C2</strain>
    </source>
</reference>
<feature type="chain" id="PRO_5006916842" evidence="3">
    <location>
        <begin position="20"/>
        <end position="388"/>
    </location>
</feature>